<keyword evidence="3 4" id="KW-0732">Signal</keyword>
<dbReference type="Pfam" id="PF00496">
    <property type="entry name" value="SBP_bac_5"/>
    <property type="match status" value="1"/>
</dbReference>
<evidence type="ECO:0000256" key="3">
    <source>
        <dbReference type="ARBA" id="ARBA00022729"/>
    </source>
</evidence>
<dbReference type="PROSITE" id="PS51318">
    <property type="entry name" value="TAT"/>
    <property type="match status" value="1"/>
</dbReference>
<protein>
    <submittedName>
        <fullName evidence="6">ABC transporter substrate-binding protein</fullName>
    </submittedName>
</protein>
<dbReference type="SUPFAM" id="SSF53850">
    <property type="entry name" value="Periplasmic binding protein-like II"/>
    <property type="match status" value="1"/>
</dbReference>
<accession>A0A6L7G4B5</accession>
<reference evidence="6 7" key="1">
    <citation type="submission" date="2019-12" db="EMBL/GenBank/DDBJ databases">
        <authorList>
            <person name="Li M."/>
        </authorList>
    </citation>
    <scope>NUCLEOTIDE SEQUENCE [LARGE SCALE GENOMIC DNA]</scope>
    <source>
        <strain evidence="6 7">GBMRC 2024</strain>
    </source>
</reference>
<feature type="domain" description="Solute-binding protein family 5" evidence="5">
    <location>
        <begin position="81"/>
        <end position="429"/>
    </location>
</feature>
<dbReference type="CDD" id="cd00995">
    <property type="entry name" value="PBP2_NikA_DppA_OppA_like"/>
    <property type="match status" value="1"/>
</dbReference>
<feature type="signal peptide" evidence="4">
    <location>
        <begin position="1"/>
        <end position="29"/>
    </location>
</feature>
<dbReference type="GO" id="GO:0043190">
    <property type="term" value="C:ATP-binding cassette (ABC) transporter complex"/>
    <property type="evidence" value="ECO:0007669"/>
    <property type="project" value="InterPro"/>
</dbReference>
<dbReference type="GO" id="GO:0015833">
    <property type="term" value="P:peptide transport"/>
    <property type="evidence" value="ECO:0007669"/>
    <property type="project" value="TreeGrafter"/>
</dbReference>
<dbReference type="PANTHER" id="PTHR30290">
    <property type="entry name" value="PERIPLASMIC BINDING COMPONENT OF ABC TRANSPORTER"/>
    <property type="match status" value="1"/>
</dbReference>
<dbReference type="Gene3D" id="3.90.76.10">
    <property type="entry name" value="Dipeptide-binding Protein, Domain 1"/>
    <property type="match status" value="1"/>
</dbReference>
<dbReference type="InterPro" id="IPR006311">
    <property type="entry name" value="TAT_signal"/>
</dbReference>
<name>A0A6L7G4B5_9RHOB</name>
<proteinExistence type="inferred from homology"/>
<evidence type="ECO:0000256" key="1">
    <source>
        <dbReference type="ARBA" id="ARBA00004418"/>
    </source>
</evidence>
<gene>
    <name evidence="6" type="ORF">GR170_13405</name>
</gene>
<dbReference type="Proteomes" id="UP000477911">
    <property type="component" value="Unassembled WGS sequence"/>
</dbReference>
<dbReference type="InterPro" id="IPR000914">
    <property type="entry name" value="SBP_5_dom"/>
</dbReference>
<dbReference type="GO" id="GO:1904680">
    <property type="term" value="F:peptide transmembrane transporter activity"/>
    <property type="evidence" value="ECO:0007669"/>
    <property type="project" value="TreeGrafter"/>
</dbReference>
<comment type="caution">
    <text evidence="6">The sequence shown here is derived from an EMBL/GenBank/DDBJ whole genome shotgun (WGS) entry which is preliminary data.</text>
</comment>
<dbReference type="PIRSF" id="PIRSF002741">
    <property type="entry name" value="MppA"/>
    <property type="match status" value="1"/>
</dbReference>
<dbReference type="Gene3D" id="3.40.190.10">
    <property type="entry name" value="Periplasmic binding protein-like II"/>
    <property type="match status" value="1"/>
</dbReference>
<evidence type="ECO:0000313" key="7">
    <source>
        <dbReference type="Proteomes" id="UP000477911"/>
    </source>
</evidence>
<dbReference type="GO" id="GO:0030288">
    <property type="term" value="C:outer membrane-bounded periplasmic space"/>
    <property type="evidence" value="ECO:0007669"/>
    <property type="project" value="UniProtKB-ARBA"/>
</dbReference>
<evidence type="ECO:0000256" key="2">
    <source>
        <dbReference type="ARBA" id="ARBA00005695"/>
    </source>
</evidence>
<evidence type="ECO:0000259" key="5">
    <source>
        <dbReference type="Pfam" id="PF00496"/>
    </source>
</evidence>
<dbReference type="PANTHER" id="PTHR30290:SF38">
    <property type="entry name" value="D,D-DIPEPTIDE-BINDING PERIPLASMIC PROTEIN DDPA-RELATED"/>
    <property type="match status" value="1"/>
</dbReference>
<organism evidence="6 7">
    <name type="scientific">Pseudooceanicola albus</name>
    <dbReference type="NCBI Taxonomy" id="2692189"/>
    <lineage>
        <taxon>Bacteria</taxon>
        <taxon>Pseudomonadati</taxon>
        <taxon>Pseudomonadota</taxon>
        <taxon>Alphaproteobacteria</taxon>
        <taxon>Rhodobacterales</taxon>
        <taxon>Paracoccaceae</taxon>
        <taxon>Pseudooceanicola</taxon>
    </lineage>
</organism>
<dbReference type="InterPro" id="IPR030678">
    <property type="entry name" value="Peptide/Ni-bd"/>
</dbReference>
<comment type="similarity">
    <text evidence="2">Belongs to the bacterial solute-binding protein 5 family.</text>
</comment>
<evidence type="ECO:0000313" key="6">
    <source>
        <dbReference type="EMBL" id="MXN18841.1"/>
    </source>
</evidence>
<comment type="subcellular location">
    <subcellularLocation>
        <location evidence="1">Periplasm</location>
    </subcellularLocation>
</comment>
<feature type="chain" id="PRO_5026683334" evidence="4">
    <location>
        <begin position="30"/>
        <end position="511"/>
    </location>
</feature>
<evidence type="ECO:0000256" key="4">
    <source>
        <dbReference type="SAM" id="SignalP"/>
    </source>
</evidence>
<dbReference type="InterPro" id="IPR039424">
    <property type="entry name" value="SBP_5"/>
</dbReference>
<sequence>MKLNRRSFLMVTAAIPLTAALGAPLAVKAGETGTIRWLSPENTTGNWDPSMNTTLANTRIEFIVFDTLLRYPMTGDDLLKPELRLVESYEMTDGHTVDFVLKKGIKFHDGSELTAADVKATLEYYSREGAARAFYPGPVKVEVKDDHSFTVTTETFPAHSFLFLQVYSPILRAADVATPEKLAGSMIGTGPFRYVGTTTDGHNFEAFADYWGGATGNIQKIQNRYVPDGNARMLALMSGEAEVIERLEPEQYDSLKKNKDVATQKVNSVENRYLHFRCNKPPFNDYRVRRAAAAAIDREGLLSLIGEAGYGADSVLPPMKLGSTPQPDYGKYDPELCQKLLAEAGYPGGKGLPPLEYITSTGFYPKSKEICEAITAMLQAEGFPVTLTVMEVAAWNDAYYNVNAGNMIDGGWAPNSPEPNIQLMLQYYSKVGLVTGVNEPELDKVLLKQVAETDMNTRAKIISDEVLPMVAEKLPNQVLFNSAMMIATAAKLTDVTMTAAGDMDFTGATMA</sequence>
<keyword evidence="7" id="KW-1185">Reference proteome</keyword>
<dbReference type="AlphaFoldDB" id="A0A6L7G4B5"/>
<dbReference type="EMBL" id="WUMU01000015">
    <property type="protein sequence ID" value="MXN18841.1"/>
    <property type="molecule type" value="Genomic_DNA"/>
</dbReference>
<dbReference type="RefSeq" id="WP_160894961.1">
    <property type="nucleotide sequence ID" value="NZ_WUMU01000015.1"/>
</dbReference>
<dbReference type="Gene3D" id="3.10.105.10">
    <property type="entry name" value="Dipeptide-binding Protein, Domain 3"/>
    <property type="match status" value="1"/>
</dbReference>